<dbReference type="RefSeq" id="WP_111319710.1">
    <property type="nucleotide sequence ID" value="NZ_BIFX01000001.1"/>
</dbReference>
<dbReference type="SUPFAM" id="SSF53850">
    <property type="entry name" value="Periplasmic binding protein-like II"/>
    <property type="match status" value="1"/>
</dbReference>
<dbReference type="InterPro" id="IPR050490">
    <property type="entry name" value="Bact_solute-bd_prot1"/>
</dbReference>
<keyword evidence="2" id="KW-1185">Reference proteome</keyword>
<keyword evidence="1" id="KW-0813">Transport</keyword>
<dbReference type="EMBL" id="QKUF01000002">
    <property type="protein sequence ID" value="PZW34288.1"/>
    <property type="molecule type" value="Genomic_DNA"/>
</dbReference>
<dbReference type="Pfam" id="PF13416">
    <property type="entry name" value="SBP_bac_8"/>
    <property type="match status" value="1"/>
</dbReference>
<dbReference type="OrthoDB" id="9766758at2"/>
<proteinExistence type="predicted"/>
<evidence type="ECO:0000313" key="1">
    <source>
        <dbReference type="EMBL" id="PZW34288.1"/>
    </source>
</evidence>
<keyword evidence="1" id="KW-0762">Sugar transport</keyword>
<organism evidence="1 2">
    <name type="scientific">Thermosporothrix hazakensis</name>
    <dbReference type="NCBI Taxonomy" id="644383"/>
    <lineage>
        <taxon>Bacteria</taxon>
        <taxon>Bacillati</taxon>
        <taxon>Chloroflexota</taxon>
        <taxon>Ktedonobacteria</taxon>
        <taxon>Ktedonobacterales</taxon>
        <taxon>Thermosporotrichaceae</taxon>
        <taxon>Thermosporothrix</taxon>
    </lineage>
</organism>
<dbReference type="Gene3D" id="3.40.190.10">
    <property type="entry name" value="Periplasmic binding protein-like II"/>
    <property type="match status" value="1"/>
</dbReference>
<dbReference type="PANTHER" id="PTHR43649:SF14">
    <property type="entry name" value="BLR3389 PROTEIN"/>
    <property type="match status" value="1"/>
</dbReference>
<protein>
    <submittedName>
        <fullName evidence="1">Multiple sugar transport system substrate-binding protein</fullName>
    </submittedName>
</protein>
<evidence type="ECO:0000313" key="2">
    <source>
        <dbReference type="Proteomes" id="UP000248806"/>
    </source>
</evidence>
<reference evidence="1 2" key="1">
    <citation type="submission" date="2018-06" db="EMBL/GenBank/DDBJ databases">
        <title>Genomic Encyclopedia of Archaeal and Bacterial Type Strains, Phase II (KMG-II): from individual species to whole genera.</title>
        <authorList>
            <person name="Goeker M."/>
        </authorList>
    </citation>
    <scope>NUCLEOTIDE SEQUENCE [LARGE SCALE GENOMIC DNA]</scope>
    <source>
        <strain evidence="1 2">ATCC BAA-1881</strain>
    </source>
</reference>
<comment type="caution">
    <text evidence="1">The sequence shown here is derived from an EMBL/GenBank/DDBJ whole genome shotgun (WGS) entry which is preliminary data.</text>
</comment>
<dbReference type="InterPro" id="IPR006059">
    <property type="entry name" value="SBP"/>
</dbReference>
<name>A0A326UBV6_THEHA</name>
<sequence length="447" mass="48788">MNSGQQYVHMKRDERRLFTRRRFLGQTAALGLGSGLLVPLLSSCGLSGGGTAAITFWNLFGGGDGERMVQMQNVFKQQHPEVQLEAVTLQWGGPYYTKLAMAAAGGRAPDVGIIHMSRLATFAAGGLIDPFDPAELAKYGITNDSFLPPVWANAHRNQKLYAIPLDTHPLVMFYNTDICGKAGLLDRNGRLKQLQGPEQMMDAIRAVKKVTGKYGLVMEAVGVNPWRLFVALYSQLGGQIFSPDGTELILDNAKAEQVVEFLTEVVAEGAYPSIDAAAAVAYFSNQKAGLLWNGEWEVTTFQNQKIPFDATLFPNIFGNYHTWADSHAFVLPHQMAPDPQRRAASLLFISTMLKNSLIWAQGGHIPAYLGVANSAEYKNLVPQAHYAGAAANLVLDPPAWFSGAASDMENQAGAAFAAAMAKQLTPKQGVQQFRRSMEKLLRVPRPF</sequence>
<dbReference type="PANTHER" id="PTHR43649">
    <property type="entry name" value="ARABINOSE-BINDING PROTEIN-RELATED"/>
    <property type="match status" value="1"/>
</dbReference>
<gene>
    <name evidence="1" type="ORF">EI42_01125</name>
</gene>
<dbReference type="AlphaFoldDB" id="A0A326UBV6"/>
<accession>A0A326UBV6</accession>
<dbReference type="Proteomes" id="UP000248806">
    <property type="component" value="Unassembled WGS sequence"/>
</dbReference>